<feature type="DNA-binding region" description="OmpR/PhoB-type" evidence="7">
    <location>
        <begin position="124"/>
        <end position="220"/>
    </location>
</feature>
<keyword evidence="1 6" id="KW-0597">Phosphoprotein</keyword>
<dbReference type="EMBL" id="PDJQ01000001">
    <property type="protein sequence ID" value="PFG74649.1"/>
    <property type="molecule type" value="Genomic_DNA"/>
</dbReference>
<gene>
    <name evidence="10" type="ORF">A9A59_1886</name>
</gene>
<feature type="modified residue" description="4-aspartylphosphate" evidence="6">
    <location>
        <position position="51"/>
    </location>
</feature>
<keyword evidence="5" id="KW-0804">Transcription</keyword>
<dbReference type="Gene3D" id="3.40.50.2300">
    <property type="match status" value="1"/>
</dbReference>
<keyword evidence="3" id="KW-0805">Transcription regulation</keyword>
<protein>
    <submittedName>
        <fullName evidence="10">DNA-binding response OmpR family regulator</fullName>
    </submittedName>
</protein>
<keyword evidence="11" id="KW-1185">Reference proteome</keyword>
<evidence type="ECO:0000259" key="8">
    <source>
        <dbReference type="PROSITE" id="PS50110"/>
    </source>
</evidence>
<reference evidence="10 11" key="1">
    <citation type="submission" date="2017-09" db="EMBL/GenBank/DDBJ databases">
        <title>Sequencing the genomes of two abundant thermophiles in Great Basin hot springs: Thermocrinis jamiesonii and novel Chloroflexi Thermoflexus hugenholtzii.</title>
        <authorList>
            <person name="Hedlund B."/>
        </authorList>
    </citation>
    <scope>NUCLEOTIDE SEQUENCE [LARGE SCALE GENOMIC DNA]</scope>
    <source>
        <strain evidence="10 11">G233</strain>
    </source>
</reference>
<dbReference type="Gene3D" id="1.10.10.10">
    <property type="entry name" value="Winged helix-like DNA-binding domain superfamily/Winged helix DNA-binding domain"/>
    <property type="match status" value="1"/>
</dbReference>
<dbReference type="RefSeq" id="WP_098504019.1">
    <property type="nucleotide sequence ID" value="NZ_PDJQ01000001.1"/>
</dbReference>
<dbReference type="PANTHER" id="PTHR48111:SF36">
    <property type="entry name" value="TRANSCRIPTIONAL REGULATORY PROTEIN CUTR"/>
    <property type="match status" value="1"/>
</dbReference>
<dbReference type="InterPro" id="IPR001867">
    <property type="entry name" value="OmpR/PhoB-type_DNA-bd"/>
</dbReference>
<dbReference type="Gene3D" id="6.10.250.690">
    <property type="match status" value="1"/>
</dbReference>
<dbReference type="CDD" id="cd00383">
    <property type="entry name" value="trans_reg_C"/>
    <property type="match status" value="1"/>
</dbReference>
<dbReference type="PROSITE" id="PS50110">
    <property type="entry name" value="RESPONSE_REGULATORY"/>
    <property type="match status" value="1"/>
</dbReference>
<keyword evidence="2" id="KW-0902">Two-component regulatory system</keyword>
<dbReference type="Pfam" id="PF00486">
    <property type="entry name" value="Trans_reg_C"/>
    <property type="match status" value="1"/>
</dbReference>
<dbReference type="PROSITE" id="PS51755">
    <property type="entry name" value="OMPR_PHOB"/>
    <property type="match status" value="1"/>
</dbReference>
<dbReference type="InterPro" id="IPR036388">
    <property type="entry name" value="WH-like_DNA-bd_sf"/>
</dbReference>
<dbReference type="GO" id="GO:0032993">
    <property type="term" value="C:protein-DNA complex"/>
    <property type="evidence" value="ECO:0007669"/>
    <property type="project" value="TreeGrafter"/>
</dbReference>
<evidence type="ECO:0000256" key="1">
    <source>
        <dbReference type="ARBA" id="ARBA00022553"/>
    </source>
</evidence>
<evidence type="ECO:0000256" key="4">
    <source>
        <dbReference type="ARBA" id="ARBA00023125"/>
    </source>
</evidence>
<dbReference type="SMART" id="SM00448">
    <property type="entry name" value="REC"/>
    <property type="match status" value="1"/>
</dbReference>
<evidence type="ECO:0000256" key="2">
    <source>
        <dbReference type="ARBA" id="ARBA00023012"/>
    </source>
</evidence>
<evidence type="ECO:0000256" key="6">
    <source>
        <dbReference type="PROSITE-ProRule" id="PRU00169"/>
    </source>
</evidence>
<dbReference type="GO" id="GO:0005829">
    <property type="term" value="C:cytosol"/>
    <property type="evidence" value="ECO:0007669"/>
    <property type="project" value="TreeGrafter"/>
</dbReference>
<dbReference type="FunFam" id="3.40.50.2300:FF:000001">
    <property type="entry name" value="DNA-binding response regulator PhoB"/>
    <property type="match status" value="1"/>
</dbReference>
<evidence type="ECO:0000256" key="3">
    <source>
        <dbReference type="ARBA" id="ARBA00023015"/>
    </source>
</evidence>
<evidence type="ECO:0000256" key="7">
    <source>
        <dbReference type="PROSITE-ProRule" id="PRU01091"/>
    </source>
</evidence>
<sequence length="220" mass="25126">MRVLVVEDEEAIAGAIERGLIKQGYEVDVARDGAEALEMAATTNYDVICLDLNLPRVDGIEVCRRLREDRFAGGIIMLTARSSIRERIEGLDQGADDYLVKPFAFSELAARIRAITRRDGSMREPIIETRGLQLDPNTNRCRREGKEIHLTPKEFALLYYLARNEGRAVPQEELLEKIWDEHANPFTQTVKVHMNNLRRKLNDGFEEQLIETIRGKGYVL</sequence>
<accession>A0A2A9HIJ1</accession>
<dbReference type="GO" id="GO:0000976">
    <property type="term" value="F:transcription cis-regulatory region binding"/>
    <property type="evidence" value="ECO:0007669"/>
    <property type="project" value="TreeGrafter"/>
</dbReference>
<dbReference type="InterPro" id="IPR039420">
    <property type="entry name" value="WalR-like"/>
</dbReference>
<evidence type="ECO:0000313" key="11">
    <source>
        <dbReference type="Proteomes" id="UP000223071"/>
    </source>
</evidence>
<dbReference type="GO" id="GO:0006355">
    <property type="term" value="P:regulation of DNA-templated transcription"/>
    <property type="evidence" value="ECO:0007669"/>
    <property type="project" value="InterPro"/>
</dbReference>
<dbReference type="PANTHER" id="PTHR48111">
    <property type="entry name" value="REGULATOR OF RPOS"/>
    <property type="match status" value="1"/>
</dbReference>
<dbReference type="InterPro" id="IPR001789">
    <property type="entry name" value="Sig_transdc_resp-reg_receiver"/>
</dbReference>
<dbReference type="InterPro" id="IPR011006">
    <property type="entry name" value="CheY-like_superfamily"/>
</dbReference>
<name>A0A2A9HIJ1_TEPT2</name>
<organism evidence="10 11">
    <name type="scientific">Tepidiforma thermophila (strain KCTC 52669 / CGMCC 1.13589 / G233)</name>
    <dbReference type="NCBI Taxonomy" id="2761530"/>
    <lineage>
        <taxon>Bacteria</taxon>
        <taxon>Bacillati</taxon>
        <taxon>Chloroflexota</taxon>
        <taxon>Tepidiformia</taxon>
        <taxon>Tepidiformales</taxon>
        <taxon>Tepidiformaceae</taxon>
        <taxon>Tepidiforma</taxon>
    </lineage>
</organism>
<proteinExistence type="predicted"/>
<evidence type="ECO:0000313" key="10">
    <source>
        <dbReference type="EMBL" id="PFG74649.1"/>
    </source>
</evidence>
<keyword evidence="4 7" id="KW-0238">DNA-binding</keyword>
<dbReference type="GO" id="GO:0000156">
    <property type="term" value="F:phosphorelay response regulator activity"/>
    <property type="evidence" value="ECO:0007669"/>
    <property type="project" value="TreeGrafter"/>
</dbReference>
<dbReference type="AlphaFoldDB" id="A0A2A9HIJ1"/>
<dbReference type="SUPFAM" id="SSF52172">
    <property type="entry name" value="CheY-like"/>
    <property type="match status" value="1"/>
</dbReference>
<feature type="domain" description="OmpR/PhoB-type" evidence="9">
    <location>
        <begin position="124"/>
        <end position="220"/>
    </location>
</feature>
<evidence type="ECO:0000256" key="5">
    <source>
        <dbReference type="ARBA" id="ARBA00023163"/>
    </source>
</evidence>
<comment type="caution">
    <text evidence="10">The sequence shown here is derived from an EMBL/GenBank/DDBJ whole genome shotgun (WGS) entry which is preliminary data.</text>
</comment>
<dbReference type="SMART" id="SM00862">
    <property type="entry name" value="Trans_reg_C"/>
    <property type="match status" value="1"/>
</dbReference>
<feature type="domain" description="Response regulatory" evidence="8">
    <location>
        <begin position="2"/>
        <end position="116"/>
    </location>
</feature>
<dbReference type="Proteomes" id="UP000223071">
    <property type="component" value="Unassembled WGS sequence"/>
</dbReference>
<evidence type="ECO:0000259" key="9">
    <source>
        <dbReference type="PROSITE" id="PS51755"/>
    </source>
</evidence>
<dbReference type="Pfam" id="PF00072">
    <property type="entry name" value="Response_reg"/>
    <property type="match status" value="1"/>
</dbReference>